<dbReference type="STRING" id="4795.A0A225UIB8"/>
<proteinExistence type="predicted"/>
<reference evidence="2" key="1">
    <citation type="submission" date="2017-03" db="EMBL/GenBank/DDBJ databases">
        <title>Phytopthora megakarya and P. palmivora, two closely related causual agents of cacao black pod achieved similar genome size and gene model numbers by different mechanisms.</title>
        <authorList>
            <person name="Ali S."/>
            <person name="Shao J."/>
            <person name="Larry D.J."/>
            <person name="Kronmiller B."/>
            <person name="Shen D."/>
            <person name="Strem M.D."/>
            <person name="Melnick R.L."/>
            <person name="Guiltinan M.J."/>
            <person name="Tyler B.M."/>
            <person name="Meinhardt L.W."/>
            <person name="Bailey B.A."/>
        </authorList>
    </citation>
    <scope>NUCLEOTIDE SEQUENCE [LARGE SCALE GENOMIC DNA]</scope>
    <source>
        <strain evidence="2">zdho120</strain>
    </source>
</reference>
<organism evidence="1 2">
    <name type="scientific">Phytophthora megakarya</name>
    <dbReference type="NCBI Taxonomy" id="4795"/>
    <lineage>
        <taxon>Eukaryota</taxon>
        <taxon>Sar</taxon>
        <taxon>Stramenopiles</taxon>
        <taxon>Oomycota</taxon>
        <taxon>Peronosporomycetes</taxon>
        <taxon>Peronosporales</taxon>
        <taxon>Peronosporaceae</taxon>
        <taxon>Phytophthora</taxon>
    </lineage>
</organism>
<dbReference type="AlphaFoldDB" id="A0A225UIB8"/>
<gene>
    <name evidence="1" type="ORF">PHMEG_00037951</name>
</gene>
<protein>
    <submittedName>
        <fullName evidence="1">Crinkler (CRN)</fullName>
    </submittedName>
</protein>
<sequence>SLRRKRLFQELDDNERKILLQDQTLPKYWKKGDPDDSRCDSRHMEDRLAGTGFDLRTTFGDVEGQSLCFMSVKRPYKRCLNLQARLSRKKAIQEAWIQPNEDEFEDFWSEGMSLAEKMAFFSASDN</sequence>
<accession>A0A225UIB8</accession>
<evidence type="ECO:0000313" key="1">
    <source>
        <dbReference type="EMBL" id="OWY92864.1"/>
    </source>
</evidence>
<name>A0A225UIB8_9STRA</name>
<keyword evidence="2" id="KW-1185">Reference proteome</keyword>
<evidence type="ECO:0000313" key="2">
    <source>
        <dbReference type="Proteomes" id="UP000198211"/>
    </source>
</evidence>
<feature type="non-terminal residue" evidence="1">
    <location>
        <position position="1"/>
    </location>
</feature>
<dbReference type="Proteomes" id="UP000198211">
    <property type="component" value="Unassembled WGS sequence"/>
</dbReference>
<comment type="caution">
    <text evidence="1">The sequence shown here is derived from an EMBL/GenBank/DDBJ whole genome shotgun (WGS) entry which is preliminary data.</text>
</comment>
<dbReference type="EMBL" id="NBNE01017157">
    <property type="protein sequence ID" value="OWY92864.1"/>
    <property type="molecule type" value="Genomic_DNA"/>
</dbReference>
<dbReference type="OrthoDB" id="151325at2759"/>